<reference evidence="1 2" key="1">
    <citation type="submission" date="2018-08" db="EMBL/GenBank/DDBJ databases">
        <title>Cellulomonas rhizosphaerae sp. nov., a novel actinomycete isolated from soil.</title>
        <authorList>
            <person name="Tian Y."/>
        </authorList>
    </citation>
    <scope>NUCLEOTIDE SEQUENCE [LARGE SCALE GENOMIC DNA]</scope>
    <source>
        <strain evidence="1 2">NEAU-TCZ24</strain>
    </source>
</reference>
<evidence type="ECO:0000313" key="2">
    <source>
        <dbReference type="Proteomes" id="UP000283374"/>
    </source>
</evidence>
<protein>
    <submittedName>
        <fullName evidence="1">Uncharacterized protein</fullName>
    </submittedName>
</protein>
<sequence>MMWVLLIFVLLLPGALFWLAVMCIPSPDEPPRWRTALAARLEAMANHLRHRHPPVTDPFDALRVQERLGVVADHVRALERDPHLFARAERIIASQLAYDQLLAEACQMAGVEVLPSALGDPSERFREEVELTSRGWSW</sequence>
<comment type="caution">
    <text evidence="1">The sequence shown here is derived from an EMBL/GenBank/DDBJ whole genome shotgun (WGS) entry which is preliminary data.</text>
</comment>
<proteinExistence type="predicted"/>
<dbReference type="Proteomes" id="UP000283374">
    <property type="component" value="Unassembled WGS sequence"/>
</dbReference>
<dbReference type="OrthoDB" id="5147098at2"/>
<name>A0A413RH11_9CELL</name>
<evidence type="ECO:0000313" key="1">
    <source>
        <dbReference type="EMBL" id="RHA37087.1"/>
    </source>
</evidence>
<organism evidence="1 2">
    <name type="scientific">Cellulomonas rhizosphaerae</name>
    <dbReference type="NCBI Taxonomy" id="2293719"/>
    <lineage>
        <taxon>Bacteria</taxon>
        <taxon>Bacillati</taxon>
        <taxon>Actinomycetota</taxon>
        <taxon>Actinomycetes</taxon>
        <taxon>Micrococcales</taxon>
        <taxon>Cellulomonadaceae</taxon>
        <taxon>Cellulomonas</taxon>
    </lineage>
</organism>
<dbReference type="AlphaFoldDB" id="A0A413RH11"/>
<dbReference type="RefSeq" id="WP_118768699.1">
    <property type="nucleotide sequence ID" value="NZ_QWKP01000223.1"/>
</dbReference>
<accession>A0A413RH11</accession>
<gene>
    <name evidence="1" type="ORF">D1825_17500</name>
</gene>
<keyword evidence="2" id="KW-1185">Reference proteome</keyword>
<dbReference type="EMBL" id="QWKP01000223">
    <property type="protein sequence ID" value="RHA37087.1"/>
    <property type="molecule type" value="Genomic_DNA"/>
</dbReference>